<keyword evidence="7" id="KW-0645">Protease</keyword>
<keyword evidence="10" id="KW-1185">Reference proteome</keyword>
<evidence type="ECO:0000259" key="8">
    <source>
        <dbReference type="Pfam" id="PF10502"/>
    </source>
</evidence>
<organism evidence="9 10">
    <name type="scientific">Clostridium cellulovorans (strain ATCC 35296 / DSM 3052 / OCM 3 / 743B)</name>
    <dbReference type="NCBI Taxonomy" id="573061"/>
    <lineage>
        <taxon>Bacteria</taxon>
        <taxon>Bacillati</taxon>
        <taxon>Bacillota</taxon>
        <taxon>Clostridia</taxon>
        <taxon>Eubacteriales</taxon>
        <taxon>Clostridiaceae</taxon>
        <taxon>Clostridium</taxon>
    </lineage>
</organism>
<dbReference type="EMBL" id="CP002160">
    <property type="protein sequence ID" value="ADL50888.1"/>
    <property type="molecule type" value="Genomic_DNA"/>
</dbReference>
<comment type="subcellular location">
    <subcellularLocation>
        <location evidence="2">Cell membrane</location>
        <topology evidence="2">Single-pass type II membrane protein</topology>
    </subcellularLocation>
    <subcellularLocation>
        <location evidence="7">Membrane</location>
        <topology evidence="7">Single-pass type II membrane protein</topology>
    </subcellularLocation>
</comment>
<dbReference type="RefSeq" id="WP_010076261.1">
    <property type="nucleotide sequence ID" value="NC_014393.1"/>
</dbReference>
<feature type="active site" evidence="6">
    <location>
        <position position="49"/>
    </location>
</feature>
<keyword evidence="7" id="KW-1133">Transmembrane helix</keyword>
<dbReference type="CDD" id="cd06530">
    <property type="entry name" value="S26_SPase_I"/>
    <property type="match status" value="1"/>
</dbReference>
<dbReference type="OrthoDB" id="9802919at2"/>
<name>D9SU50_CLOC7</name>
<dbReference type="InterPro" id="IPR019757">
    <property type="entry name" value="Pept_S26A_signal_pept_1_Lys-AS"/>
</dbReference>
<dbReference type="PANTHER" id="PTHR43390">
    <property type="entry name" value="SIGNAL PEPTIDASE I"/>
    <property type="match status" value="1"/>
</dbReference>
<evidence type="ECO:0000313" key="10">
    <source>
        <dbReference type="Proteomes" id="UP000002730"/>
    </source>
</evidence>
<dbReference type="InterPro" id="IPR000223">
    <property type="entry name" value="Pept_S26A_signal_pept_1"/>
</dbReference>
<dbReference type="eggNOG" id="COG0681">
    <property type="taxonomic scope" value="Bacteria"/>
</dbReference>
<dbReference type="GO" id="GO:0005886">
    <property type="term" value="C:plasma membrane"/>
    <property type="evidence" value="ECO:0007669"/>
    <property type="project" value="UniProtKB-SubCell"/>
</dbReference>
<dbReference type="PROSITE" id="PS00760">
    <property type="entry name" value="SPASE_I_2"/>
    <property type="match status" value="1"/>
</dbReference>
<dbReference type="GO" id="GO:0004252">
    <property type="term" value="F:serine-type endopeptidase activity"/>
    <property type="evidence" value="ECO:0007669"/>
    <property type="project" value="InterPro"/>
</dbReference>
<evidence type="ECO:0000256" key="6">
    <source>
        <dbReference type="PIRSR" id="PIRSR600223-1"/>
    </source>
</evidence>
<dbReference type="Pfam" id="PF10502">
    <property type="entry name" value="Peptidase_S26"/>
    <property type="match status" value="1"/>
</dbReference>
<dbReference type="PRINTS" id="PR00727">
    <property type="entry name" value="LEADERPTASE"/>
</dbReference>
<dbReference type="STRING" id="573061.Clocel_1131"/>
<keyword evidence="7" id="KW-0472">Membrane</keyword>
<evidence type="ECO:0000256" key="1">
    <source>
        <dbReference type="ARBA" id="ARBA00000677"/>
    </source>
</evidence>
<comment type="catalytic activity">
    <reaction evidence="1 7">
        <text>Cleavage of hydrophobic, N-terminal signal or leader sequences from secreted and periplasmic proteins.</text>
        <dbReference type="EC" id="3.4.21.89"/>
    </reaction>
</comment>
<evidence type="ECO:0000256" key="7">
    <source>
        <dbReference type="RuleBase" id="RU362042"/>
    </source>
</evidence>
<evidence type="ECO:0000256" key="4">
    <source>
        <dbReference type="ARBA" id="ARBA00013208"/>
    </source>
</evidence>
<evidence type="ECO:0000256" key="3">
    <source>
        <dbReference type="ARBA" id="ARBA00009370"/>
    </source>
</evidence>
<dbReference type="HOGENOM" id="CLU_028723_5_1_9"/>
<keyword evidence="5 7" id="KW-0378">Hydrolase</keyword>
<gene>
    <name evidence="9" type="ordered locus">Clocel_1131</name>
</gene>
<feature type="active site" evidence="6">
    <location>
        <position position="90"/>
    </location>
</feature>
<dbReference type="InterPro" id="IPR036286">
    <property type="entry name" value="LexA/Signal_pep-like_sf"/>
</dbReference>
<keyword evidence="7" id="KW-0812">Transmembrane</keyword>
<dbReference type="KEGG" id="ccb:Clocel_1131"/>
<dbReference type="AlphaFoldDB" id="D9SU50"/>
<feature type="transmembrane region" description="Helical" evidence="7">
    <location>
        <begin position="21"/>
        <end position="41"/>
    </location>
</feature>
<dbReference type="Gene3D" id="2.10.109.10">
    <property type="entry name" value="Umud Fragment, subunit A"/>
    <property type="match status" value="1"/>
</dbReference>
<dbReference type="SUPFAM" id="SSF51306">
    <property type="entry name" value="LexA/Signal peptidase"/>
    <property type="match status" value="1"/>
</dbReference>
<protein>
    <recommendedName>
        <fullName evidence="4 7">Signal peptidase I</fullName>
        <ecNumber evidence="4 7">3.4.21.89</ecNumber>
    </recommendedName>
</protein>
<dbReference type="InterPro" id="IPR019533">
    <property type="entry name" value="Peptidase_S26"/>
</dbReference>
<proteinExistence type="inferred from homology"/>
<feature type="domain" description="Peptidase S26" evidence="8">
    <location>
        <begin position="19"/>
        <end position="173"/>
    </location>
</feature>
<evidence type="ECO:0000256" key="2">
    <source>
        <dbReference type="ARBA" id="ARBA00004401"/>
    </source>
</evidence>
<sequence length="182" mass="20602">MENQIQNSVEKSKSKQFLLDWILPITAAIILALLINKYVFFNIKVPTSSMYPTIMEGDRLMVTKVYKPEKLEREDLVVFTIPENKDRLIKRLIGKPGDVVEIAQDGKVSVNGESLDESYVKNPGGIAGRTYTVPEDSYFVLGDNRSNSLDSRYWNQSSFVKGEDIIGKARFTIYPFNRIGGV</sequence>
<evidence type="ECO:0000313" key="9">
    <source>
        <dbReference type="EMBL" id="ADL50888.1"/>
    </source>
</evidence>
<reference evidence="9 10" key="1">
    <citation type="submission" date="2010-08" db="EMBL/GenBank/DDBJ databases">
        <title>Complete sequence of Clostridium cellulovorans 743B.</title>
        <authorList>
            <consortium name="US DOE Joint Genome Institute"/>
            <person name="Lucas S."/>
            <person name="Copeland A."/>
            <person name="Lapidus A."/>
            <person name="Cheng J.-F."/>
            <person name="Bruce D."/>
            <person name="Goodwin L."/>
            <person name="Pitluck S."/>
            <person name="Chertkov O."/>
            <person name="Detter J.C."/>
            <person name="Han C."/>
            <person name="Tapia R."/>
            <person name="Land M."/>
            <person name="Hauser L."/>
            <person name="Chang Y.-J."/>
            <person name="Jeffries C."/>
            <person name="Kyrpides N."/>
            <person name="Ivanova N."/>
            <person name="Mikhailova N."/>
            <person name="Hemme C.L."/>
            <person name="Woyke T."/>
        </authorList>
    </citation>
    <scope>NUCLEOTIDE SEQUENCE [LARGE SCALE GENOMIC DNA]</scope>
    <source>
        <strain evidence="10">ATCC 35296 / DSM 3052 / OCM 3 / 743B</strain>
    </source>
</reference>
<accession>D9SU50</accession>
<dbReference type="InterPro" id="IPR019758">
    <property type="entry name" value="Pept_S26A_signal_pept_1_CS"/>
</dbReference>
<comment type="similarity">
    <text evidence="3 7">Belongs to the peptidase S26 family.</text>
</comment>
<dbReference type="NCBIfam" id="TIGR02227">
    <property type="entry name" value="sigpep_I_bact"/>
    <property type="match status" value="1"/>
</dbReference>
<dbReference type="EC" id="3.4.21.89" evidence="4 7"/>
<dbReference type="PROSITE" id="PS00761">
    <property type="entry name" value="SPASE_I_3"/>
    <property type="match status" value="1"/>
</dbReference>
<dbReference type="GO" id="GO:0006465">
    <property type="term" value="P:signal peptide processing"/>
    <property type="evidence" value="ECO:0007669"/>
    <property type="project" value="InterPro"/>
</dbReference>
<dbReference type="GO" id="GO:0009003">
    <property type="term" value="F:signal peptidase activity"/>
    <property type="evidence" value="ECO:0007669"/>
    <property type="project" value="UniProtKB-EC"/>
</dbReference>
<evidence type="ECO:0000256" key="5">
    <source>
        <dbReference type="ARBA" id="ARBA00022801"/>
    </source>
</evidence>
<dbReference type="PANTHER" id="PTHR43390:SF1">
    <property type="entry name" value="CHLOROPLAST PROCESSING PEPTIDASE"/>
    <property type="match status" value="1"/>
</dbReference>
<dbReference type="Proteomes" id="UP000002730">
    <property type="component" value="Chromosome"/>
</dbReference>